<dbReference type="PANTHER" id="PTHR46380">
    <property type="entry name" value="CYCLIN-D-BINDING MYB-LIKE TRANSCRIPTION FACTOR 1"/>
    <property type="match status" value="1"/>
</dbReference>
<feature type="compositionally biased region" description="Basic and acidic residues" evidence="4">
    <location>
        <begin position="218"/>
        <end position="230"/>
    </location>
</feature>
<feature type="domain" description="HTH myb-type" evidence="6">
    <location>
        <begin position="483"/>
        <end position="532"/>
    </location>
</feature>
<evidence type="ECO:0000259" key="5">
    <source>
        <dbReference type="PROSITE" id="PS50090"/>
    </source>
</evidence>
<comment type="caution">
    <text evidence="7">The sequence shown here is derived from an EMBL/GenBank/DDBJ whole genome shotgun (WGS) entry which is preliminary data.</text>
</comment>
<dbReference type="PROSITE" id="PS50090">
    <property type="entry name" value="MYB_LIKE"/>
    <property type="match status" value="2"/>
</dbReference>
<dbReference type="PANTHER" id="PTHR46380:SF2">
    <property type="entry name" value="CYCLIN-D-BINDING MYB-LIKE TRANSCRIPTION FACTOR 1"/>
    <property type="match status" value="1"/>
</dbReference>
<dbReference type="InterPro" id="IPR001005">
    <property type="entry name" value="SANT/Myb"/>
</dbReference>
<organism evidence="7 8">
    <name type="scientific">Curvularia kusanoi</name>
    <name type="common">Cochliobolus kusanoi</name>
    <dbReference type="NCBI Taxonomy" id="90978"/>
    <lineage>
        <taxon>Eukaryota</taxon>
        <taxon>Fungi</taxon>
        <taxon>Dikarya</taxon>
        <taxon>Ascomycota</taxon>
        <taxon>Pezizomycotina</taxon>
        <taxon>Dothideomycetes</taxon>
        <taxon>Pleosporomycetidae</taxon>
        <taxon>Pleosporales</taxon>
        <taxon>Pleosporineae</taxon>
        <taxon>Pleosporaceae</taxon>
        <taxon>Curvularia</taxon>
    </lineage>
</organism>
<sequence>MDDEAASQQLMSEARATPHLNDIDGSAIPLSLDGASYDLLSASQGSHGTKAKKHKKQHLTSSQGPRSFRSSPLPVYSVDDLQAAAVGTPSKSQAYLSTAPPPQTKRSNSQNHVGAAHLLGRRPSRAPGAADRGALETQPTQNKKRSQTAAGLDNAVAKMSPVQGGVTGEAMSQASQSDRKRRRKEKHRNSQQSAEHTRVSETPVATQEVPSRAAAGEGTDKRNGAKDKLASHPSDLPQSLNLEKPQESQSEEKLPLLACAQVDTGESESQHVHSKVDLPIALNLAASTEAASTSRSAGKQVKSEEQEQSTSQIKPAAASSTSKRGDKSAGKKKSSRKAKVRYSIGGVPGKLRISTADPKKTYKRGDDDNDRSAADAALEDEHQLGHPPDKRTGGEYTADEKELLRRAIRDHQERNGFDTAYLVEMIHSSNRTNVSVVGHTTAQDEVQFQKDCKAFWDDIQNAGLLRKMRDIKRHVQSRYHLFQRGHWSQEEDEQLRELHNLYPGQWKFIATQLNRLEKDVFNHWRDYVRHGENRVTKRWTTDEEENLVKALSAVCQKIEDYRAETGQPPAEDYYPLINWHEVCNRLGDTRSRLQCQSKWKLMCARDWPPLLDIETKPRGVPAFNETKTEPASSRKPSSKSTAKKDRKFGGLVATPQLPGPEDMLWGDKVDLFSYLVEQRQTRELVWIEDVDWFDIVERMGPLWSADTLQKAYEQLCELVLGEATVDLSYALSNVINYMQAHVNSDQQEERYQPTMLIGLNGTNATQGSVSQKRKRQSGASSGKTAVEKHGKTPGSSKVFKSEELIVDSEPEL</sequence>
<dbReference type="AlphaFoldDB" id="A0A9P4T2R8"/>
<feature type="domain" description="Myb-like" evidence="5">
    <location>
        <begin position="531"/>
        <end position="603"/>
    </location>
</feature>
<dbReference type="Pfam" id="PF00249">
    <property type="entry name" value="Myb_DNA-binding"/>
    <property type="match status" value="1"/>
</dbReference>
<feature type="compositionally biased region" description="Basic and acidic residues" evidence="4">
    <location>
        <begin position="244"/>
        <end position="254"/>
    </location>
</feature>
<accession>A0A9P4T2R8</accession>
<feature type="compositionally biased region" description="Basic and acidic residues" evidence="4">
    <location>
        <begin position="357"/>
        <end position="396"/>
    </location>
</feature>
<dbReference type="EMBL" id="SWKU01000059">
    <property type="protein sequence ID" value="KAF2993125.1"/>
    <property type="molecule type" value="Genomic_DNA"/>
</dbReference>
<evidence type="ECO:0000256" key="1">
    <source>
        <dbReference type="ARBA" id="ARBA00004123"/>
    </source>
</evidence>
<dbReference type="PROSITE" id="PS51294">
    <property type="entry name" value="HTH_MYB"/>
    <property type="match status" value="1"/>
</dbReference>
<dbReference type="InterPro" id="IPR009057">
    <property type="entry name" value="Homeodomain-like_sf"/>
</dbReference>
<evidence type="ECO:0000256" key="4">
    <source>
        <dbReference type="SAM" id="MobiDB-lite"/>
    </source>
</evidence>
<keyword evidence="2" id="KW-0238">DNA-binding</keyword>
<keyword evidence="8" id="KW-1185">Reference proteome</keyword>
<dbReference type="Gene3D" id="1.10.10.60">
    <property type="entry name" value="Homeodomain-like"/>
    <property type="match status" value="2"/>
</dbReference>
<dbReference type="GO" id="GO:0000976">
    <property type="term" value="F:transcription cis-regulatory region binding"/>
    <property type="evidence" value="ECO:0007669"/>
    <property type="project" value="TreeGrafter"/>
</dbReference>
<feature type="region of interest" description="Disordered" evidence="4">
    <location>
        <begin position="1"/>
        <end position="26"/>
    </location>
</feature>
<feature type="compositionally biased region" description="Polar residues" evidence="4">
    <location>
        <begin position="308"/>
        <end position="321"/>
    </location>
</feature>
<feature type="compositionally biased region" description="Polar residues" evidence="4">
    <location>
        <begin position="629"/>
        <end position="640"/>
    </location>
</feature>
<evidence type="ECO:0000259" key="6">
    <source>
        <dbReference type="PROSITE" id="PS51294"/>
    </source>
</evidence>
<reference evidence="7" key="1">
    <citation type="submission" date="2019-04" db="EMBL/GenBank/DDBJ databases">
        <title>Sequencing of skin fungus with MAO and IRED activity.</title>
        <authorList>
            <person name="Marsaioli A.J."/>
            <person name="Bonatto J.M.C."/>
            <person name="Reis Junior O."/>
        </authorList>
    </citation>
    <scope>NUCLEOTIDE SEQUENCE</scope>
    <source>
        <strain evidence="7">30M1</strain>
    </source>
</reference>
<feature type="region of interest" description="Disordered" evidence="4">
    <location>
        <begin position="92"/>
        <end position="273"/>
    </location>
</feature>
<feature type="region of interest" description="Disordered" evidence="4">
    <location>
        <begin position="762"/>
        <end position="812"/>
    </location>
</feature>
<feature type="domain" description="Myb-like" evidence="5">
    <location>
        <begin position="483"/>
        <end position="528"/>
    </location>
</feature>
<dbReference type="InterPro" id="IPR051651">
    <property type="entry name" value="DMTF1_DNA-bind_reg"/>
</dbReference>
<name>A0A9P4T2R8_CURKU</name>
<protein>
    <submittedName>
        <fullName evidence="7">RNA polymerase I enhancer binding protein</fullName>
    </submittedName>
</protein>
<dbReference type="GO" id="GO:0003700">
    <property type="term" value="F:DNA-binding transcription factor activity"/>
    <property type="evidence" value="ECO:0007669"/>
    <property type="project" value="TreeGrafter"/>
</dbReference>
<evidence type="ECO:0000256" key="3">
    <source>
        <dbReference type="ARBA" id="ARBA00023242"/>
    </source>
</evidence>
<dbReference type="SUPFAM" id="SSF46689">
    <property type="entry name" value="Homeodomain-like"/>
    <property type="match status" value="1"/>
</dbReference>
<dbReference type="OrthoDB" id="39591at2759"/>
<feature type="compositionally biased region" description="Basic residues" evidence="4">
    <location>
        <begin position="179"/>
        <end position="189"/>
    </location>
</feature>
<evidence type="ECO:0000313" key="8">
    <source>
        <dbReference type="Proteomes" id="UP000801428"/>
    </source>
</evidence>
<dbReference type="CDD" id="cd00167">
    <property type="entry name" value="SANT"/>
    <property type="match status" value="2"/>
</dbReference>
<feature type="compositionally biased region" description="Polar residues" evidence="4">
    <location>
        <begin position="59"/>
        <end position="70"/>
    </location>
</feature>
<dbReference type="GO" id="GO:0005634">
    <property type="term" value="C:nucleus"/>
    <property type="evidence" value="ECO:0007669"/>
    <property type="project" value="UniProtKB-SubCell"/>
</dbReference>
<proteinExistence type="predicted"/>
<gene>
    <name evidence="7" type="primary">REB1</name>
    <name evidence="7" type="ORF">E8E13_000059</name>
</gene>
<evidence type="ECO:0000313" key="7">
    <source>
        <dbReference type="EMBL" id="KAF2993125.1"/>
    </source>
</evidence>
<comment type="subcellular location">
    <subcellularLocation>
        <location evidence="1">Nucleus</location>
    </subcellularLocation>
</comment>
<feature type="compositionally biased region" description="Low complexity" evidence="4">
    <location>
        <begin position="287"/>
        <end position="297"/>
    </location>
</feature>
<dbReference type="InterPro" id="IPR017930">
    <property type="entry name" value="Myb_dom"/>
</dbReference>
<dbReference type="SMART" id="SM00717">
    <property type="entry name" value="SANT"/>
    <property type="match status" value="3"/>
</dbReference>
<feature type="region of interest" description="Disordered" evidence="4">
    <location>
        <begin position="287"/>
        <end position="396"/>
    </location>
</feature>
<feature type="compositionally biased region" description="Basic residues" evidence="4">
    <location>
        <begin position="330"/>
        <end position="340"/>
    </location>
</feature>
<feature type="compositionally biased region" description="Polar residues" evidence="4">
    <location>
        <begin position="1"/>
        <end position="11"/>
    </location>
</feature>
<feature type="region of interest" description="Disordered" evidence="4">
    <location>
        <begin position="40"/>
        <end position="73"/>
    </location>
</feature>
<feature type="compositionally biased region" description="Basic residues" evidence="4">
    <location>
        <begin position="49"/>
        <end position="58"/>
    </location>
</feature>
<keyword evidence="3" id="KW-0539">Nucleus</keyword>
<evidence type="ECO:0000256" key="2">
    <source>
        <dbReference type="ARBA" id="ARBA00023125"/>
    </source>
</evidence>
<feature type="region of interest" description="Disordered" evidence="4">
    <location>
        <begin position="618"/>
        <end position="652"/>
    </location>
</feature>
<dbReference type="Proteomes" id="UP000801428">
    <property type="component" value="Unassembled WGS sequence"/>
</dbReference>